<proteinExistence type="predicted"/>
<dbReference type="Proteomes" id="UP000219338">
    <property type="component" value="Unassembled WGS sequence"/>
</dbReference>
<protein>
    <submittedName>
        <fullName evidence="2">Uncharacterized protein</fullName>
    </submittedName>
</protein>
<feature type="region of interest" description="Disordered" evidence="1">
    <location>
        <begin position="1"/>
        <end position="21"/>
    </location>
</feature>
<evidence type="ECO:0000313" key="3">
    <source>
        <dbReference type="Proteomes" id="UP000219338"/>
    </source>
</evidence>
<keyword evidence="3" id="KW-1185">Reference proteome</keyword>
<organism evidence="2 3">
    <name type="scientific">Armillaria ostoyae</name>
    <name type="common">Armillaria root rot fungus</name>
    <dbReference type="NCBI Taxonomy" id="47428"/>
    <lineage>
        <taxon>Eukaryota</taxon>
        <taxon>Fungi</taxon>
        <taxon>Dikarya</taxon>
        <taxon>Basidiomycota</taxon>
        <taxon>Agaricomycotina</taxon>
        <taxon>Agaricomycetes</taxon>
        <taxon>Agaricomycetidae</taxon>
        <taxon>Agaricales</taxon>
        <taxon>Marasmiineae</taxon>
        <taxon>Physalacriaceae</taxon>
        <taxon>Armillaria</taxon>
    </lineage>
</organism>
<sequence length="67" mass="7703">MMSRASPELEQEPHRRYGPDNSRLASCVFSEIELRRLRPDLTCMAKPIEYCGRSIPHGPQYTVRVVA</sequence>
<gene>
    <name evidence="2" type="ORF">ARMOST_22633</name>
</gene>
<dbReference type="AlphaFoldDB" id="A0A284SDF5"/>
<accession>A0A284SDF5</accession>
<evidence type="ECO:0000256" key="1">
    <source>
        <dbReference type="SAM" id="MobiDB-lite"/>
    </source>
</evidence>
<name>A0A284SDF5_ARMOS</name>
<dbReference type="EMBL" id="FUEG01000086">
    <property type="protein sequence ID" value="SJL19026.1"/>
    <property type="molecule type" value="Genomic_DNA"/>
</dbReference>
<reference evidence="3" key="1">
    <citation type="journal article" date="2017" name="Nat. Ecol. Evol.">
        <title>Genome expansion and lineage-specific genetic innovations in the forest pathogenic fungi Armillaria.</title>
        <authorList>
            <person name="Sipos G."/>
            <person name="Prasanna A.N."/>
            <person name="Walter M.C."/>
            <person name="O'Connor E."/>
            <person name="Balint B."/>
            <person name="Krizsan K."/>
            <person name="Kiss B."/>
            <person name="Hess J."/>
            <person name="Varga T."/>
            <person name="Slot J."/>
            <person name="Riley R."/>
            <person name="Boka B."/>
            <person name="Rigling D."/>
            <person name="Barry K."/>
            <person name="Lee J."/>
            <person name="Mihaltcheva S."/>
            <person name="LaButti K."/>
            <person name="Lipzen A."/>
            <person name="Waldron R."/>
            <person name="Moloney N.M."/>
            <person name="Sperisen C."/>
            <person name="Kredics L."/>
            <person name="Vagvoelgyi C."/>
            <person name="Patrignani A."/>
            <person name="Fitzpatrick D."/>
            <person name="Nagy I."/>
            <person name="Doyle S."/>
            <person name="Anderson J.B."/>
            <person name="Grigoriev I.V."/>
            <person name="Gueldener U."/>
            <person name="Muensterkoetter M."/>
            <person name="Nagy L.G."/>
        </authorList>
    </citation>
    <scope>NUCLEOTIDE SEQUENCE [LARGE SCALE GENOMIC DNA]</scope>
    <source>
        <strain evidence="3">C18/9</strain>
    </source>
</reference>
<evidence type="ECO:0000313" key="2">
    <source>
        <dbReference type="EMBL" id="SJL19026.1"/>
    </source>
</evidence>